<dbReference type="AlphaFoldDB" id="A0A2K9A6G9"/>
<sequence>MNDTVSSSKALADNRLAKVVKFIQSYPKFIRGFLLNFVIRKTVKLVGTAKIEVLKLTKDESIFRIQNRKKVQNHIGTVHAAAMALIAETATGMVVGMNVPDDKYLVIKTLKVDFMKRAVGSLTARANLTEEQRQSILSEEKGEVNVAVSVMDEENKEPIECTMIWAWTPKRR</sequence>
<name>A0A2K9A6G9_9GAMM</name>
<dbReference type="Proteomes" id="UP000232693">
    <property type="component" value="Chromosome"/>
</dbReference>
<dbReference type="InterPro" id="IPR027961">
    <property type="entry name" value="DUF4442"/>
</dbReference>
<accession>A0A2K9A6G9</accession>
<gene>
    <name evidence="1" type="ORF">CW740_03355</name>
</gene>
<evidence type="ECO:0000313" key="1">
    <source>
        <dbReference type="EMBL" id="AUD78330.1"/>
    </source>
</evidence>
<dbReference type="CDD" id="cd03443">
    <property type="entry name" value="PaaI_thioesterase"/>
    <property type="match status" value="1"/>
</dbReference>
<dbReference type="KEGG" id="kpd:CW740_03355"/>
<dbReference type="InterPro" id="IPR029069">
    <property type="entry name" value="HotDog_dom_sf"/>
</dbReference>
<dbReference type="EMBL" id="CP025120">
    <property type="protein sequence ID" value="AUD78330.1"/>
    <property type="molecule type" value="Genomic_DNA"/>
</dbReference>
<proteinExistence type="predicted"/>
<protein>
    <submittedName>
        <fullName evidence="1">DUF4442 domain-containing protein</fullName>
    </submittedName>
</protein>
<dbReference type="OrthoDB" id="793353at2"/>
<dbReference type="RefSeq" id="WP_106646203.1">
    <property type="nucleotide sequence ID" value="NZ_BMGO01000002.1"/>
</dbReference>
<organism evidence="1 2">
    <name type="scientific">Kangiella profundi</name>
    <dbReference type="NCBI Taxonomy" id="1561924"/>
    <lineage>
        <taxon>Bacteria</taxon>
        <taxon>Pseudomonadati</taxon>
        <taxon>Pseudomonadota</taxon>
        <taxon>Gammaproteobacteria</taxon>
        <taxon>Kangiellales</taxon>
        <taxon>Kangiellaceae</taxon>
        <taxon>Kangiella</taxon>
    </lineage>
</organism>
<evidence type="ECO:0000313" key="2">
    <source>
        <dbReference type="Proteomes" id="UP000232693"/>
    </source>
</evidence>
<dbReference type="Gene3D" id="3.10.129.10">
    <property type="entry name" value="Hotdog Thioesterase"/>
    <property type="match status" value="1"/>
</dbReference>
<reference evidence="1 2" key="1">
    <citation type="submission" date="2017-12" db="EMBL/GenBank/DDBJ databases">
        <title>Kangiella profundi FT102 completed genome.</title>
        <authorList>
            <person name="Xu J."/>
            <person name="Wang J."/>
            <person name="Lu Y."/>
        </authorList>
    </citation>
    <scope>NUCLEOTIDE SEQUENCE [LARGE SCALE GENOMIC DNA]</scope>
    <source>
        <strain evidence="1 2">FT102</strain>
    </source>
</reference>
<dbReference type="Pfam" id="PF14539">
    <property type="entry name" value="DUF4442"/>
    <property type="match status" value="1"/>
</dbReference>
<keyword evidence="2" id="KW-1185">Reference proteome</keyword>
<dbReference type="SUPFAM" id="SSF54637">
    <property type="entry name" value="Thioesterase/thiol ester dehydrase-isomerase"/>
    <property type="match status" value="1"/>
</dbReference>